<proteinExistence type="predicted"/>
<keyword evidence="1" id="KW-0472">Membrane</keyword>
<dbReference type="Proteomes" id="UP000784294">
    <property type="component" value="Unassembled WGS sequence"/>
</dbReference>
<dbReference type="AlphaFoldDB" id="A0A3S5CDD1"/>
<sequence>MQNAWHCKVFRHQKSLFTELYITNHFRAIFNLFFVLSVCHALHHFAYSITETSGTGHNYGLSNSTSYLRACGLLVWSQITPLCYGMSSALNFWIGLLVFAYLGPVLGLHLWQSARRVVRARTLVDELGLFAYILFQVGRTITLRCGVTVG</sequence>
<feature type="transmembrane region" description="Helical" evidence="1">
    <location>
        <begin position="28"/>
        <end position="47"/>
    </location>
</feature>
<keyword evidence="1" id="KW-1133">Transmembrane helix</keyword>
<evidence type="ECO:0000313" key="3">
    <source>
        <dbReference type="Proteomes" id="UP000784294"/>
    </source>
</evidence>
<name>A0A3S5CDD1_9PLAT</name>
<gene>
    <name evidence="2" type="ORF">PXEA_LOCUS5243</name>
</gene>
<reference evidence="2" key="1">
    <citation type="submission" date="2018-11" db="EMBL/GenBank/DDBJ databases">
        <authorList>
            <consortium name="Pathogen Informatics"/>
        </authorList>
    </citation>
    <scope>NUCLEOTIDE SEQUENCE</scope>
</reference>
<protein>
    <submittedName>
        <fullName evidence="2">Uncharacterized protein</fullName>
    </submittedName>
</protein>
<evidence type="ECO:0000256" key="1">
    <source>
        <dbReference type="SAM" id="Phobius"/>
    </source>
</evidence>
<evidence type="ECO:0000313" key="2">
    <source>
        <dbReference type="EMBL" id="VEL11803.1"/>
    </source>
</evidence>
<accession>A0A3S5CDD1</accession>
<keyword evidence="1" id="KW-0812">Transmembrane</keyword>
<feature type="transmembrane region" description="Helical" evidence="1">
    <location>
        <begin position="93"/>
        <end position="111"/>
    </location>
</feature>
<comment type="caution">
    <text evidence="2">The sequence shown here is derived from an EMBL/GenBank/DDBJ whole genome shotgun (WGS) entry which is preliminary data.</text>
</comment>
<keyword evidence="3" id="KW-1185">Reference proteome</keyword>
<organism evidence="2 3">
    <name type="scientific">Protopolystoma xenopodis</name>
    <dbReference type="NCBI Taxonomy" id="117903"/>
    <lineage>
        <taxon>Eukaryota</taxon>
        <taxon>Metazoa</taxon>
        <taxon>Spiralia</taxon>
        <taxon>Lophotrochozoa</taxon>
        <taxon>Platyhelminthes</taxon>
        <taxon>Monogenea</taxon>
        <taxon>Polyopisthocotylea</taxon>
        <taxon>Polystomatidea</taxon>
        <taxon>Polystomatidae</taxon>
        <taxon>Protopolystoma</taxon>
    </lineage>
</organism>
<dbReference type="EMBL" id="CAAALY010012909">
    <property type="protein sequence ID" value="VEL11803.1"/>
    <property type="molecule type" value="Genomic_DNA"/>
</dbReference>